<dbReference type="PATRIC" id="fig|742737.3.peg.1192"/>
<dbReference type="Gene3D" id="3.30.565.10">
    <property type="entry name" value="Histidine kinase-like ATPase, C-terminal domain"/>
    <property type="match status" value="1"/>
</dbReference>
<dbReference type="InterPro" id="IPR036890">
    <property type="entry name" value="HATPase_C_sf"/>
</dbReference>
<dbReference type="PANTHER" id="PTHR34220:SF7">
    <property type="entry name" value="SENSOR HISTIDINE KINASE YPDA"/>
    <property type="match status" value="1"/>
</dbReference>
<keyword evidence="5" id="KW-0472">Membrane</keyword>
<dbReference type="GO" id="GO:0000155">
    <property type="term" value="F:phosphorelay sensor kinase activity"/>
    <property type="evidence" value="ECO:0007669"/>
    <property type="project" value="InterPro"/>
</dbReference>
<feature type="domain" description="HAMP" evidence="6">
    <location>
        <begin position="340"/>
        <end position="392"/>
    </location>
</feature>
<evidence type="ECO:0000256" key="1">
    <source>
        <dbReference type="ARBA" id="ARBA00004370"/>
    </source>
</evidence>
<dbReference type="HOGENOM" id="CLU_020473_6_0_9"/>
<evidence type="ECO:0000256" key="3">
    <source>
        <dbReference type="ARBA" id="ARBA00022679"/>
    </source>
</evidence>
<feature type="transmembrane region" description="Helical" evidence="5">
    <location>
        <begin position="315"/>
        <end position="338"/>
    </location>
</feature>
<dbReference type="GO" id="GO:0016020">
    <property type="term" value="C:membrane"/>
    <property type="evidence" value="ECO:0007669"/>
    <property type="project" value="UniProtKB-SubCell"/>
</dbReference>
<dbReference type="InterPro" id="IPR003594">
    <property type="entry name" value="HATPase_dom"/>
</dbReference>
<evidence type="ECO:0000259" key="6">
    <source>
        <dbReference type="PROSITE" id="PS50885"/>
    </source>
</evidence>
<dbReference type="OrthoDB" id="9809348at2"/>
<dbReference type="SUPFAM" id="SSF55874">
    <property type="entry name" value="ATPase domain of HSP90 chaperone/DNA topoisomerase II/histidine kinase"/>
    <property type="match status" value="1"/>
</dbReference>
<evidence type="ECO:0000313" key="7">
    <source>
        <dbReference type="EMBL" id="EHI60810.1"/>
    </source>
</evidence>
<keyword evidence="5" id="KW-0812">Transmembrane</keyword>
<keyword evidence="4" id="KW-0418">Kinase</keyword>
<keyword evidence="5" id="KW-1133">Transmembrane helix</keyword>
<keyword evidence="2" id="KW-0597">Phosphoprotein</keyword>
<comment type="subcellular location">
    <subcellularLocation>
        <location evidence="1">Membrane</location>
    </subcellularLocation>
</comment>
<sequence>MKKSFFAKTIRGRIIAMTAGITLIITFITVAVCFSVFQSFLHRNQIQTAEFNLQLVANSVNSDMEDILYFNDWLLANNQVLSYLESFKGKERMTYASREDKGLRTIALATFDRVKEEYMASSTQKYMTRLIISSDNANNLLQFIYLSGESSPHNVQRLLSADFYSYLYNSPDYQWIGFVDDPFFNISGNNPIIPLVRPVYKSYNSDIIGWTYLSISSNIVTDYLKSYPLADDSALYFSMGGKFYRIDGDHVVEMSPDFTVETDISQNVLDSGTRAQTVRMADGSHRTLVSRALEPEGWCLYQILSEQQLQAQRRFYILLMFAICLVILSLGGALMYLLNRTISQPVALVKKKIDAISAGDFSRDESIEWDHEIGDIGKGINDLSRSVVTLMDKRVADEQQKKDLQYQILQSQINPHFLYNTLNSIKWMATIQGASGIAEMTTALARLMKSIAKGTGSLVTLREELDLVKDYFLIQQYRYGGSISIEYHIESEELYQCRIHRFSLQPIIENALFHGIEPKGTAGKIVVDVKRTDGLLDISITDNGIGMTPDVIERVLSNDDEGKTKADFFKQVGIHNVNQRIKYDFGPEYGITIESVPGEYTTMRILIPCVIPGDEDISIPENPLDEGEKKL</sequence>
<dbReference type="EMBL" id="ADLN01000011">
    <property type="protein sequence ID" value="EHI60810.1"/>
    <property type="molecule type" value="Genomic_DNA"/>
</dbReference>
<protein>
    <recommendedName>
        <fullName evidence="6">HAMP domain-containing protein</fullName>
    </recommendedName>
</protein>
<evidence type="ECO:0000256" key="4">
    <source>
        <dbReference type="ARBA" id="ARBA00022777"/>
    </source>
</evidence>
<dbReference type="Pfam" id="PF06580">
    <property type="entry name" value="His_kinase"/>
    <property type="match status" value="1"/>
</dbReference>
<evidence type="ECO:0000313" key="8">
    <source>
        <dbReference type="Proteomes" id="UP000005384"/>
    </source>
</evidence>
<dbReference type="Proteomes" id="UP000005384">
    <property type="component" value="Unassembled WGS sequence"/>
</dbReference>
<accession>G5ICG0</accession>
<dbReference type="Pfam" id="PF02518">
    <property type="entry name" value="HATPase_c"/>
    <property type="match status" value="1"/>
</dbReference>
<dbReference type="AlphaFoldDB" id="G5ICG0"/>
<dbReference type="InterPro" id="IPR010559">
    <property type="entry name" value="Sig_transdc_His_kin_internal"/>
</dbReference>
<organism evidence="7 8">
    <name type="scientific">Hungatella hathewayi WAL-18680</name>
    <dbReference type="NCBI Taxonomy" id="742737"/>
    <lineage>
        <taxon>Bacteria</taxon>
        <taxon>Bacillati</taxon>
        <taxon>Bacillota</taxon>
        <taxon>Clostridia</taxon>
        <taxon>Lachnospirales</taxon>
        <taxon>Lachnospiraceae</taxon>
        <taxon>Hungatella</taxon>
    </lineage>
</organism>
<dbReference type="RefSeq" id="WP_006779172.1">
    <property type="nucleotide sequence ID" value="NZ_CP040506.1"/>
</dbReference>
<feature type="transmembrane region" description="Helical" evidence="5">
    <location>
        <begin position="12"/>
        <end position="37"/>
    </location>
</feature>
<dbReference type="InterPro" id="IPR050640">
    <property type="entry name" value="Bact_2-comp_sensor_kinase"/>
</dbReference>
<evidence type="ECO:0000256" key="5">
    <source>
        <dbReference type="SAM" id="Phobius"/>
    </source>
</evidence>
<name>G5ICG0_9FIRM</name>
<proteinExistence type="predicted"/>
<gene>
    <name evidence="7" type="ORF">HMPREF9473_01187</name>
</gene>
<dbReference type="InterPro" id="IPR003660">
    <property type="entry name" value="HAMP_dom"/>
</dbReference>
<evidence type="ECO:0000256" key="2">
    <source>
        <dbReference type="ARBA" id="ARBA00022553"/>
    </source>
</evidence>
<dbReference type="Gene3D" id="6.10.340.10">
    <property type="match status" value="1"/>
</dbReference>
<keyword evidence="3" id="KW-0808">Transferase</keyword>
<dbReference type="SMART" id="SM00387">
    <property type="entry name" value="HATPase_c"/>
    <property type="match status" value="1"/>
</dbReference>
<reference evidence="7 8" key="1">
    <citation type="submission" date="2011-08" db="EMBL/GenBank/DDBJ databases">
        <title>The Genome Sequence of Clostridium hathewayi WAL-18680.</title>
        <authorList>
            <consortium name="The Broad Institute Genome Sequencing Platform"/>
            <person name="Earl A."/>
            <person name="Ward D."/>
            <person name="Feldgarden M."/>
            <person name="Gevers D."/>
            <person name="Finegold S.M."/>
            <person name="Summanen P.H."/>
            <person name="Molitoris D.R."/>
            <person name="Song M."/>
            <person name="Daigneault M."/>
            <person name="Allen-Vercoe E."/>
            <person name="Young S.K."/>
            <person name="Zeng Q."/>
            <person name="Gargeya S."/>
            <person name="Fitzgerald M."/>
            <person name="Haas B."/>
            <person name="Abouelleil A."/>
            <person name="Alvarado L."/>
            <person name="Arachchi H.M."/>
            <person name="Berlin A."/>
            <person name="Brown A."/>
            <person name="Chapman S.B."/>
            <person name="Chen Z."/>
            <person name="Dunbar C."/>
            <person name="Freedman E."/>
            <person name="Gearin G."/>
            <person name="Gellesch M."/>
            <person name="Goldberg J."/>
            <person name="Griggs A."/>
            <person name="Gujja S."/>
            <person name="Heiman D."/>
            <person name="Howarth C."/>
            <person name="Larson L."/>
            <person name="Lui A."/>
            <person name="MacDonald P.J.P."/>
            <person name="Montmayeur A."/>
            <person name="Murphy C."/>
            <person name="Neiman D."/>
            <person name="Pearson M."/>
            <person name="Priest M."/>
            <person name="Roberts A."/>
            <person name="Saif S."/>
            <person name="Shea T."/>
            <person name="Shenoy N."/>
            <person name="Sisk P."/>
            <person name="Stolte C."/>
            <person name="Sykes S."/>
            <person name="Wortman J."/>
            <person name="Nusbaum C."/>
            <person name="Birren B."/>
        </authorList>
    </citation>
    <scope>NUCLEOTIDE SEQUENCE [LARGE SCALE GENOMIC DNA]</scope>
    <source>
        <strain evidence="7 8">WAL-18680</strain>
    </source>
</reference>
<comment type="caution">
    <text evidence="7">The sequence shown here is derived from an EMBL/GenBank/DDBJ whole genome shotgun (WGS) entry which is preliminary data.</text>
</comment>
<dbReference type="PANTHER" id="PTHR34220">
    <property type="entry name" value="SENSOR HISTIDINE KINASE YPDA"/>
    <property type="match status" value="1"/>
</dbReference>
<keyword evidence="8" id="KW-1185">Reference proteome</keyword>
<dbReference type="PROSITE" id="PS50885">
    <property type="entry name" value="HAMP"/>
    <property type="match status" value="1"/>
</dbReference>